<dbReference type="GO" id="GO:0008270">
    <property type="term" value="F:zinc ion binding"/>
    <property type="evidence" value="ECO:0007669"/>
    <property type="project" value="UniProtKB-KW"/>
</dbReference>
<proteinExistence type="predicted"/>
<accession>A0A3S0BGW1</accession>
<evidence type="ECO:0000313" key="6">
    <source>
        <dbReference type="Proteomes" id="UP000274907"/>
    </source>
</evidence>
<reference evidence="5 6" key="1">
    <citation type="submission" date="2018-12" db="EMBL/GenBank/DDBJ databases">
        <title>YIM 101343 draft genome.</title>
        <authorList>
            <person name="Chen X."/>
        </authorList>
    </citation>
    <scope>NUCLEOTIDE SEQUENCE [LARGE SCALE GENOMIC DNA]</scope>
    <source>
        <strain evidence="5 6">YIM 101343</strain>
    </source>
</reference>
<gene>
    <name evidence="5" type="ORF">EAH68_06745</name>
</gene>
<evidence type="ECO:0000256" key="3">
    <source>
        <dbReference type="ARBA" id="ARBA00022833"/>
    </source>
</evidence>
<sequence>MKIQGVNVDGQGRCAHYRGLRDVVGNCCATCGKYWACHACHHELADHPFGRMPLTTPASVVCGACGHTMGYPEYSAAAACPNCAHPFNPGCELHAPIYFEL</sequence>
<dbReference type="Proteomes" id="UP000274907">
    <property type="component" value="Unassembled WGS sequence"/>
</dbReference>
<dbReference type="EMBL" id="RXHJ01000006">
    <property type="protein sequence ID" value="RSZ63923.1"/>
    <property type="molecule type" value="Genomic_DNA"/>
</dbReference>
<dbReference type="RefSeq" id="WP_126120556.1">
    <property type="nucleotide sequence ID" value="NZ_RXHJ01000006.1"/>
</dbReference>
<dbReference type="OrthoDB" id="882119at2"/>
<keyword evidence="6" id="KW-1185">Reference proteome</keyword>
<organism evidence="5 6">
    <name type="scientific">Corynebacterium hylobatis</name>
    <dbReference type="NCBI Taxonomy" id="1859290"/>
    <lineage>
        <taxon>Bacteria</taxon>
        <taxon>Bacillati</taxon>
        <taxon>Actinomycetota</taxon>
        <taxon>Actinomycetes</taxon>
        <taxon>Mycobacteriales</taxon>
        <taxon>Corynebacteriaceae</taxon>
        <taxon>Corynebacterium</taxon>
    </lineage>
</organism>
<feature type="domain" description="CHY-type" evidence="4">
    <location>
        <begin position="7"/>
        <end position="85"/>
    </location>
</feature>
<dbReference type="InterPro" id="IPR008913">
    <property type="entry name" value="Znf_CHY"/>
</dbReference>
<evidence type="ECO:0000313" key="5">
    <source>
        <dbReference type="EMBL" id="RSZ63923.1"/>
    </source>
</evidence>
<evidence type="ECO:0000256" key="1">
    <source>
        <dbReference type="ARBA" id="ARBA00022723"/>
    </source>
</evidence>
<evidence type="ECO:0000259" key="4">
    <source>
        <dbReference type="PROSITE" id="PS51266"/>
    </source>
</evidence>
<dbReference type="InterPro" id="IPR037274">
    <property type="entry name" value="Znf_CHY_sf"/>
</dbReference>
<keyword evidence="3" id="KW-0862">Zinc</keyword>
<dbReference type="PIRSF" id="PIRSF017292">
    <property type="entry name" value="UCP017292_Znf_CHY"/>
    <property type="match status" value="1"/>
</dbReference>
<name>A0A3S0BGW1_9CORY</name>
<protein>
    <recommendedName>
        <fullName evidence="4">CHY-type domain-containing protein</fullName>
    </recommendedName>
</protein>
<dbReference type="AlphaFoldDB" id="A0A3S0BGW1"/>
<dbReference type="PROSITE" id="PS51266">
    <property type="entry name" value="ZF_CHY"/>
    <property type="match status" value="1"/>
</dbReference>
<dbReference type="SUPFAM" id="SSF161219">
    <property type="entry name" value="CHY zinc finger-like"/>
    <property type="match status" value="1"/>
</dbReference>
<keyword evidence="2" id="KW-0863">Zinc-finger</keyword>
<comment type="caution">
    <text evidence="5">The sequence shown here is derived from an EMBL/GenBank/DDBJ whole genome shotgun (WGS) entry which is preliminary data.</text>
</comment>
<keyword evidence="1" id="KW-0479">Metal-binding</keyword>
<evidence type="ECO:0000256" key="2">
    <source>
        <dbReference type="ARBA" id="ARBA00022771"/>
    </source>
</evidence>
<dbReference type="Pfam" id="PF05495">
    <property type="entry name" value="zf-CHY"/>
    <property type="match status" value="1"/>
</dbReference>
<dbReference type="InterPro" id="IPR016694">
    <property type="entry name" value="UCP017292"/>
</dbReference>